<dbReference type="CDD" id="cd00082">
    <property type="entry name" value="HisKA"/>
    <property type="match status" value="1"/>
</dbReference>
<keyword evidence="10" id="KW-0808">Transferase</keyword>
<dbReference type="InterPro" id="IPR036097">
    <property type="entry name" value="HisK_dim/P_sf"/>
</dbReference>
<evidence type="ECO:0000256" key="7">
    <source>
        <dbReference type="SAM" id="Phobius"/>
    </source>
</evidence>
<evidence type="ECO:0000256" key="2">
    <source>
        <dbReference type="ARBA" id="ARBA00012438"/>
    </source>
</evidence>
<keyword evidence="10" id="KW-0418">Kinase</keyword>
<comment type="catalytic activity">
    <reaction evidence="1">
        <text>ATP + protein L-histidine = ADP + protein N-phospho-L-histidine.</text>
        <dbReference type="EC" id="2.7.13.3"/>
    </reaction>
</comment>
<feature type="transmembrane region" description="Helical" evidence="7">
    <location>
        <begin position="358"/>
        <end position="380"/>
    </location>
</feature>
<evidence type="ECO:0000256" key="3">
    <source>
        <dbReference type="ARBA" id="ARBA00022553"/>
    </source>
</evidence>
<dbReference type="Pfam" id="PF00072">
    <property type="entry name" value="Response_reg"/>
    <property type="match status" value="1"/>
</dbReference>
<dbReference type="Pfam" id="PF02518">
    <property type="entry name" value="HATPase_c"/>
    <property type="match status" value="1"/>
</dbReference>
<accession>A0AAN1CVG3</accession>
<dbReference type="SMART" id="SM00448">
    <property type="entry name" value="REC"/>
    <property type="match status" value="1"/>
</dbReference>
<dbReference type="GO" id="GO:0000155">
    <property type="term" value="F:phosphorelay sensor kinase activity"/>
    <property type="evidence" value="ECO:0007669"/>
    <property type="project" value="InterPro"/>
</dbReference>
<dbReference type="GO" id="GO:0016787">
    <property type="term" value="F:hydrolase activity"/>
    <property type="evidence" value="ECO:0007669"/>
    <property type="project" value="UniProtKB-KW"/>
</dbReference>
<dbReference type="PRINTS" id="PR00344">
    <property type="entry name" value="BCTRLSENSOR"/>
</dbReference>
<organism evidence="10 11">
    <name type="scientific">Vibrio natriegens NBRC 15636 = ATCC 14048 = DSM 759</name>
    <dbReference type="NCBI Taxonomy" id="1219067"/>
    <lineage>
        <taxon>Bacteria</taxon>
        <taxon>Pseudomonadati</taxon>
        <taxon>Pseudomonadota</taxon>
        <taxon>Gammaproteobacteria</taxon>
        <taxon>Vibrionales</taxon>
        <taxon>Vibrionaceae</taxon>
        <taxon>Vibrio</taxon>
    </lineage>
</organism>
<feature type="transmembrane region" description="Helical" evidence="7">
    <location>
        <begin position="41"/>
        <end position="66"/>
    </location>
</feature>
<proteinExistence type="predicted"/>
<evidence type="ECO:0000313" key="11">
    <source>
        <dbReference type="Proteomes" id="UP000092741"/>
    </source>
</evidence>
<feature type="domain" description="Histidine kinase" evidence="8">
    <location>
        <begin position="677"/>
        <end position="894"/>
    </location>
</feature>
<feature type="transmembrane region" description="Helical" evidence="7">
    <location>
        <begin position="216"/>
        <end position="235"/>
    </location>
</feature>
<protein>
    <recommendedName>
        <fullName evidence="2">histidine kinase</fullName>
        <ecNumber evidence="2">2.7.13.3</ecNumber>
    </recommendedName>
</protein>
<keyword evidence="3 6" id="KW-0597">Phosphoprotein</keyword>
<keyword evidence="5" id="KW-0902">Two-component regulatory system</keyword>
<dbReference type="InterPro" id="IPR004358">
    <property type="entry name" value="Sig_transdc_His_kin-like_C"/>
</dbReference>
<feature type="modified residue" description="4-aspartylphosphate" evidence="6">
    <location>
        <position position="967"/>
    </location>
</feature>
<name>A0AAN1CVG3_VIBNA</name>
<dbReference type="InterPro" id="IPR003661">
    <property type="entry name" value="HisK_dim/P_dom"/>
</dbReference>
<feature type="transmembrane region" description="Helical" evidence="7">
    <location>
        <begin position="386"/>
        <end position="404"/>
    </location>
</feature>
<dbReference type="PROSITE" id="PS50110">
    <property type="entry name" value="RESPONSE_REGULATORY"/>
    <property type="match status" value="1"/>
</dbReference>
<keyword evidence="4" id="KW-0378">Hydrolase</keyword>
<keyword evidence="7" id="KW-1133">Transmembrane helix</keyword>
<dbReference type="Gene3D" id="3.30.565.10">
    <property type="entry name" value="Histidine kinase-like ATPase, C-terminal domain"/>
    <property type="match status" value="1"/>
</dbReference>
<dbReference type="InterPro" id="IPR005467">
    <property type="entry name" value="His_kinase_dom"/>
</dbReference>
<dbReference type="SUPFAM" id="SSF55874">
    <property type="entry name" value="ATPase domain of HSP90 chaperone/DNA topoisomerase II/histidine kinase"/>
    <property type="match status" value="1"/>
</dbReference>
<dbReference type="Gene3D" id="1.10.287.130">
    <property type="match status" value="1"/>
</dbReference>
<feature type="transmembrane region" description="Helical" evidence="7">
    <location>
        <begin position="455"/>
        <end position="474"/>
    </location>
</feature>
<dbReference type="SUPFAM" id="SSF47384">
    <property type="entry name" value="Homodimeric domain of signal transducing histidine kinase"/>
    <property type="match status" value="1"/>
</dbReference>
<dbReference type="InterPro" id="IPR011006">
    <property type="entry name" value="CheY-like_superfamily"/>
</dbReference>
<keyword evidence="7" id="KW-0472">Membrane</keyword>
<evidence type="ECO:0000313" key="10">
    <source>
        <dbReference type="EMBL" id="ANQ12547.1"/>
    </source>
</evidence>
<dbReference type="CDD" id="cd16922">
    <property type="entry name" value="HATPase_EvgS-ArcB-TorS-like"/>
    <property type="match status" value="1"/>
</dbReference>
<dbReference type="PROSITE" id="PS50109">
    <property type="entry name" value="HIS_KIN"/>
    <property type="match status" value="1"/>
</dbReference>
<feature type="domain" description="Response regulatory" evidence="9">
    <location>
        <begin position="918"/>
        <end position="1032"/>
    </location>
</feature>
<reference evidence="10 11" key="1">
    <citation type="submission" date="2016-07" db="EMBL/GenBank/DDBJ databases">
        <title>Developing Vibrio natriegens as a novel, fast-growing host for biotechnology.</title>
        <authorList>
            <person name="Weinstock M.T."/>
            <person name="Hesek E.D."/>
            <person name="Wilson C.M."/>
            <person name="Gibson D.G."/>
        </authorList>
    </citation>
    <scope>NUCLEOTIDE SEQUENCE [LARGE SCALE GENOMIC DNA]</scope>
    <source>
        <strain evidence="10 11">ATCC 14048</strain>
    </source>
</reference>
<dbReference type="SMART" id="SM00388">
    <property type="entry name" value="HisKA"/>
    <property type="match status" value="1"/>
</dbReference>
<dbReference type="Gene3D" id="3.40.50.2300">
    <property type="match status" value="1"/>
</dbReference>
<feature type="transmembrane region" description="Helical" evidence="7">
    <location>
        <begin position="315"/>
        <end position="337"/>
    </location>
</feature>
<dbReference type="EC" id="2.7.13.3" evidence="2"/>
<evidence type="ECO:0000256" key="5">
    <source>
        <dbReference type="ARBA" id="ARBA00023012"/>
    </source>
</evidence>
<dbReference type="Pfam" id="PF00512">
    <property type="entry name" value="HisKA"/>
    <property type="match status" value="1"/>
</dbReference>
<dbReference type="FunFam" id="3.30.565.10:FF:000010">
    <property type="entry name" value="Sensor histidine kinase RcsC"/>
    <property type="match status" value="1"/>
</dbReference>
<sequence>MSIQKVTVTRRKYNKLVGNELLEDFALRFTAKRARKWSASWIANTALGIVSFLVLEALGGTITLNYGVTNSLWAILAVALVVIFSGIPICYYAAKHGVDIDLLSRGAGFGYIGSTIASLIYASFTFIFFALEAAIMSMAIELLFDIPLAIAYVISSVLVIPLVVLGITNIGRFQMWSQPIWLMLQIIPLIYVFTHEDAKIDEWLSYTGVNDVGPDFNWLLFGSASAVLLAVVAQIGEQVDFLRFLPAKERCGKLKWWSAMLLGGPGWMIFGSMKLVLGSFLAWLAISHGVLPNLAGDPAHMYFTVFSYTSDNTQLALLAAGLFVIISQLKINVANAYAGSLAWSNFFSRLTHHHPGRVVWMVFNVLIALLLMELGVYQLIEQTLQVYSVLVLAWIGSIVADLVINKPLGLSPKTIEFKRSKLYDINPVGVGSMLIASAIGITAHLDFYGEVARAFASYIAFALPFLTVPIIALLTKSRYYLVRNDVIVTSGDEEHQCSVCEHTFEHEDMALCPAYGGHICSLCCSLDVRCHDNCRPDATFSAQLKQILSPYFSSTWVNRLSSTIAHFVIVMLTVSLAMGSILALAYSQIPQLEQVHMDSISNGLINAFALLLIPIGIISWLFVLARTSNRTAVKELKSHTALLTKEVNAHHKTSQALQQAKRSAETANNAKSRYLASLSHELRTPLNILLGYAQLLSSDNKLDKQTRQYAEVLKRNGKHLSDMIEGLLEISKIEAGRLELHRDEFSLTALLEQLVDMFSMQAKRKGLEFEFETSGYLPTFVATDKQRLRQILINLLGNAIKYTETGTIIFKVSYRNQVVHFTVQDTGIGLSEQDLGLIFKPFERIKNQKTEAIHGSGLGLTISNALAEIMGGEISCTSKVDYGSAFVLKLMLPEVKDGRPEPELLSDAVIGYNGDRKTIMIVDDIEDQRQLMSRILTPLGFNVLLAENAPQALKLVKQHHVDLFMLDIFMPQVNGWQLAIQLRKEDFRQPILMLSANIQELETNNQLQRYHNDYLTKPVSVPMLLAKLNRLLDIDWLYDETSNQASNLKTESVHVPHQTIPAYEQLVKLREYAEIGFLSGVSGELEKIEQGLAGSGDWVEKLKQHLQECNFNNIILQINGMINEHYNKQ</sequence>
<dbReference type="InterPro" id="IPR003594">
    <property type="entry name" value="HATPase_dom"/>
</dbReference>
<evidence type="ECO:0000256" key="1">
    <source>
        <dbReference type="ARBA" id="ARBA00000085"/>
    </source>
</evidence>
<dbReference type="Gene3D" id="1.10.4160.10">
    <property type="entry name" value="Hydantoin permease"/>
    <property type="match status" value="1"/>
</dbReference>
<dbReference type="Proteomes" id="UP000092741">
    <property type="component" value="Chromosome 1"/>
</dbReference>
<gene>
    <name evidence="10" type="ORF">BA890_07130</name>
</gene>
<dbReference type="CDD" id="cd00156">
    <property type="entry name" value="REC"/>
    <property type="match status" value="1"/>
</dbReference>
<keyword evidence="11" id="KW-1185">Reference proteome</keyword>
<feature type="transmembrane region" description="Helical" evidence="7">
    <location>
        <begin position="425"/>
        <end position="443"/>
    </location>
</feature>
<feature type="transmembrane region" description="Helical" evidence="7">
    <location>
        <begin position="256"/>
        <end position="286"/>
    </location>
</feature>
<dbReference type="InterPro" id="IPR001789">
    <property type="entry name" value="Sig_transdc_resp-reg_receiver"/>
</dbReference>
<dbReference type="EMBL" id="CP016345">
    <property type="protein sequence ID" value="ANQ12547.1"/>
    <property type="molecule type" value="Genomic_DNA"/>
</dbReference>
<dbReference type="PANTHER" id="PTHR45339">
    <property type="entry name" value="HYBRID SIGNAL TRANSDUCTION HISTIDINE KINASE J"/>
    <property type="match status" value="1"/>
</dbReference>
<feature type="transmembrane region" description="Helical" evidence="7">
    <location>
        <begin position="179"/>
        <end position="196"/>
    </location>
</feature>
<dbReference type="AlphaFoldDB" id="A0AAN1CVG3"/>
<dbReference type="KEGG" id="vna:PN96_06220"/>
<feature type="transmembrane region" description="Helical" evidence="7">
    <location>
        <begin position="72"/>
        <end position="94"/>
    </location>
</feature>
<evidence type="ECO:0000259" key="9">
    <source>
        <dbReference type="PROSITE" id="PS50110"/>
    </source>
</evidence>
<feature type="transmembrane region" description="Helical" evidence="7">
    <location>
        <begin position="564"/>
        <end position="585"/>
    </location>
</feature>
<evidence type="ECO:0000256" key="6">
    <source>
        <dbReference type="PROSITE-ProRule" id="PRU00169"/>
    </source>
</evidence>
<dbReference type="InterPro" id="IPR036890">
    <property type="entry name" value="HATPase_C_sf"/>
</dbReference>
<feature type="transmembrane region" description="Helical" evidence="7">
    <location>
        <begin position="605"/>
        <end position="625"/>
    </location>
</feature>
<dbReference type="PANTHER" id="PTHR45339:SF1">
    <property type="entry name" value="HYBRID SIGNAL TRANSDUCTION HISTIDINE KINASE J"/>
    <property type="match status" value="1"/>
</dbReference>
<feature type="transmembrane region" description="Helical" evidence="7">
    <location>
        <begin position="115"/>
        <end position="140"/>
    </location>
</feature>
<dbReference type="SUPFAM" id="SSF52172">
    <property type="entry name" value="CheY-like"/>
    <property type="match status" value="1"/>
</dbReference>
<dbReference type="SMART" id="SM00387">
    <property type="entry name" value="HATPase_c"/>
    <property type="match status" value="1"/>
</dbReference>
<feature type="transmembrane region" description="Helical" evidence="7">
    <location>
        <begin position="146"/>
        <end position="167"/>
    </location>
</feature>
<keyword evidence="7" id="KW-0812">Transmembrane</keyword>
<evidence type="ECO:0000256" key="4">
    <source>
        <dbReference type="ARBA" id="ARBA00022801"/>
    </source>
</evidence>
<evidence type="ECO:0000259" key="8">
    <source>
        <dbReference type="PROSITE" id="PS50109"/>
    </source>
</evidence>